<accession>A0A183HD91</accession>
<name>A0A183HD91_9BILA</name>
<evidence type="ECO:0000256" key="1">
    <source>
        <dbReference type="SAM" id="MobiDB-lite"/>
    </source>
</evidence>
<dbReference type="Proteomes" id="UP000267606">
    <property type="component" value="Unassembled WGS sequence"/>
</dbReference>
<proteinExistence type="predicted"/>
<reference evidence="4" key="1">
    <citation type="submission" date="2016-06" db="UniProtKB">
        <authorList>
            <consortium name="WormBaseParasite"/>
        </authorList>
    </citation>
    <scope>IDENTIFICATION</scope>
</reference>
<organism evidence="4">
    <name type="scientific">Onchocerca flexuosa</name>
    <dbReference type="NCBI Taxonomy" id="387005"/>
    <lineage>
        <taxon>Eukaryota</taxon>
        <taxon>Metazoa</taxon>
        <taxon>Ecdysozoa</taxon>
        <taxon>Nematoda</taxon>
        <taxon>Chromadorea</taxon>
        <taxon>Rhabditida</taxon>
        <taxon>Spirurina</taxon>
        <taxon>Spiruromorpha</taxon>
        <taxon>Filarioidea</taxon>
        <taxon>Onchocercidae</taxon>
        <taxon>Onchocerca</taxon>
    </lineage>
</organism>
<evidence type="ECO:0000313" key="3">
    <source>
        <dbReference type="Proteomes" id="UP000267606"/>
    </source>
</evidence>
<protein>
    <submittedName>
        <fullName evidence="2 4">Uncharacterized protein</fullName>
    </submittedName>
</protein>
<feature type="compositionally biased region" description="Polar residues" evidence="1">
    <location>
        <begin position="20"/>
        <end position="37"/>
    </location>
</feature>
<sequence>MRSIPTPMKRSRIPRAAVPGNSNSTLRKSHTVITYDT</sequence>
<feature type="region of interest" description="Disordered" evidence="1">
    <location>
        <begin position="1"/>
        <end position="37"/>
    </location>
</feature>
<gene>
    <name evidence="2" type="ORF">OFLC_LOCUS5453</name>
</gene>
<dbReference type="WBParaSite" id="OFLC_0000545201-mRNA-1">
    <property type="protein sequence ID" value="OFLC_0000545201-mRNA-1"/>
    <property type="gene ID" value="OFLC_0000545201"/>
</dbReference>
<dbReference type="AlphaFoldDB" id="A0A183HD91"/>
<dbReference type="EMBL" id="UZAJ01004695">
    <property type="protein sequence ID" value="VDO43209.1"/>
    <property type="molecule type" value="Genomic_DNA"/>
</dbReference>
<evidence type="ECO:0000313" key="2">
    <source>
        <dbReference type="EMBL" id="VDO43209.1"/>
    </source>
</evidence>
<keyword evidence="3" id="KW-1185">Reference proteome</keyword>
<reference evidence="2 3" key="2">
    <citation type="submission" date="2018-11" db="EMBL/GenBank/DDBJ databases">
        <authorList>
            <consortium name="Pathogen Informatics"/>
        </authorList>
    </citation>
    <scope>NUCLEOTIDE SEQUENCE [LARGE SCALE GENOMIC DNA]</scope>
</reference>
<evidence type="ECO:0000313" key="4">
    <source>
        <dbReference type="WBParaSite" id="OFLC_0000545201-mRNA-1"/>
    </source>
</evidence>